<evidence type="ECO:0000256" key="3">
    <source>
        <dbReference type="ARBA" id="ARBA00022512"/>
    </source>
</evidence>
<comment type="subcellular location">
    <subcellularLocation>
        <location evidence="1">Secreted</location>
        <location evidence="1">Cell wall</location>
    </subcellularLocation>
</comment>
<evidence type="ECO:0000256" key="1">
    <source>
        <dbReference type="ARBA" id="ARBA00004191"/>
    </source>
</evidence>
<accession>A0A0A0KA01</accession>
<evidence type="ECO:0000313" key="9">
    <source>
        <dbReference type="EMBL" id="KGN44641.1"/>
    </source>
</evidence>
<reference evidence="9 10" key="1">
    <citation type="journal article" date="2009" name="Nat. Genet.">
        <title>The genome of the cucumber, Cucumis sativus L.</title>
        <authorList>
            <person name="Huang S."/>
            <person name="Li R."/>
            <person name="Zhang Z."/>
            <person name="Li L."/>
            <person name="Gu X."/>
            <person name="Fan W."/>
            <person name="Lucas W.J."/>
            <person name="Wang X."/>
            <person name="Xie B."/>
            <person name="Ni P."/>
            <person name="Ren Y."/>
            <person name="Zhu H."/>
            <person name="Li J."/>
            <person name="Lin K."/>
            <person name="Jin W."/>
            <person name="Fei Z."/>
            <person name="Li G."/>
            <person name="Staub J."/>
            <person name="Kilian A."/>
            <person name="van der Vossen E.A."/>
            <person name="Wu Y."/>
            <person name="Guo J."/>
            <person name="He J."/>
            <person name="Jia Z."/>
            <person name="Ren Y."/>
            <person name="Tian G."/>
            <person name="Lu Y."/>
            <person name="Ruan J."/>
            <person name="Qian W."/>
            <person name="Wang M."/>
            <person name="Huang Q."/>
            <person name="Li B."/>
            <person name="Xuan Z."/>
            <person name="Cao J."/>
            <person name="Asan"/>
            <person name="Wu Z."/>
            <person name="Zhang J."/>
            <person name="Cai Q."/>
            <person name="Bai Y."/>
            <person name="Zhao B."/>
            <person name="Han Y."/>
            <person name="Li Y."/>
            <person name="Li X."/>
            <person name="Wang S."/>
            <person name="Shi Q."/>
            <person name="Liu S."/>
            <person name="Cho W.K."/>
            <person name="Kim J.Y."/>
            <person name="Xu Y."/>
            <person name="Heller-Uszynska K."/>
            <person name="Miao H."/>
            <person name="Cheng Z."/>
            <person name="Zhang S."/>
            <person name="Wu J."/>
            <person name="Yang Y."/>
            <person name="Kang H."/>
            <person name="Li M."/>
            <person name="Liang H."/>
            <person name="Ren X."/>
            <person name="Shi Z."/>
            <person name="Wen M."/>
            <person name="Jian M."/>
            <person name="Yang H."/>
            <person name="Zhang G."/>
            <person name="Yang Z."/>
            <person name="Chen R."/>
            <person name="Liu S."/>
            <person name="Li J."/>
            <person name="Ma L."/>
            <person name="Liu H."/>
            <person name="Zhou Y."/>
            <person name="Zhao J."/>
            <person name="Fang X."/>
            <person name="Li G."/>
            <person name="Fang L."/>
            <person name="Li Y."/>
            <person name="Liu D."/>
            <person name="Zheng H."/>
            <person name="Zhang Y."/>
            <person name="Qin N."/>
            <person name="Li Z."/>
            <person name="Yang G."/>
            <person name="Yang S."/>
            <person name="Bolund L."/>
            <person name="Kristiansen K."/>
            <person name="Zheng H."/>
            <person name="Li S."/>
            <person name="Zhang X."/>
            <person name="Yang H."/>
            <person name="Wang J."/>
            <person name="Sun R."/>
            <person name="Zhang B."/>
            <person name="Jiang S."/>
            <person name="Wang J."/>
            <person name="Du Y."/>
            <person name="Li S."/>
        </authorList>
    </citation>
    <scope>NUCLEOTIDE SEQUENCE [LARGE SCALE GENOMIC DNA]</scope>
    <source>
        <strain evidence="10">cv. 9930</strain>
    </source>
</reference>
<dbReference type="Pfam" id="PF00295">
    <property type="entry name" value="Glyco_hydro_28"/>
    <property type="match status" value="1"/>
</dbReference>
<evidence type="ECO:0000256" key="8">
    <source>
        <dbReference type="RuleBase" id="RU361169"/>
    </source>
</evidence>
<name>A0A0A0KA01_CUCSA</name>
<dbReference type="GO" id="GO:0071555">
    <property type="term" value="P:cell wall organization"/>
    <property type="evidence" value="ECO:0007669"/>
    <property type="project" value="UniProtKB-KW"/>
</dbReference>
<evidence type="ECO:0000256" key="5">
    <source>
        <dbReference type="ARBA" id="ARBA00022801"/>
    </source>
</evidence>
<gene>
    <name evidence="9" type="ORF">Csa_7G353520</name>
</gene>
<dbReference type="Gene3D" id="2.160.20.10">
    <property type="entry name" value="Single-stranded right-handed beta-helix, Pectin lyase-like"/>
    <property type="match status" value="1"/>
</dbReference>
<dbReference type="PANTHER" id="PTHR31375">
    <property type="match status" value="1"/>
</dbReference>
<dbReference type="Proteomes" id="UP000029981">
    <property type="component" value="Chromosome 7"/>
</dbReference>
<dbReference type="AlphaFoldDB" id="A0A0A0KA01"/>
<keyword evidence="5 8" id="KW-0378">Hydrolase</keyword>
<reference evidence="9 10" key="2">
    <citation type="journal article" date="2009" name="PLoS ONE">
        <title>An integrated genetic and cytogenetic map of the cucumber genome.</title>
        <authorList>
            <person name="Ren Y."/>
            <person name="Zhang Z."/>
            <person name="Liu J."/>
            <person name="Staub J.E."/>
            <person name="Han Y."/>
            <person name="Cheng Z."/>
            <person name="Li X."/>
            <person name="Lu J."/>
            <person name="Miao H."/>
            <person name="Kang H."/>
            <person name="Xie B."/>
            <person name="Gu X."/>
            <person name="Wang X."/>
            <person name="Du Y."/>
            <person name="Jin W."/>
            <person name="Huang S."/>
        </authorList>
    </citation>
    <scope>NUCLEOTIDE SEQUENCE [LARGE SCALE GENOMIC DNA]</scope>
    <source>
        <strain evidence="10">cv. 9930</strain>
    </source>
</reference>
<dbReference type="InterPro" id="IPR011050">
    <property type="entry name" value="Pectin_lyase_fold/virulence"/>
</dbReference>
<reference evidence="9 10" key="3">
    <citation type="journal article" date="2010" name="BMC Genomics">
        <title>Transcriptome sequencing and comparative analysis of cucumber flowers with different sex types.</title>
        <authorList>
            <person name="Guo S."/>
            <person name="Zheng Y."/>
            <person name="Joung J.G."/>
            <person name="Liu S."/>
            <person name="Zhang Z."/>
            <person name="Crasta O.R."/>
            <person name="Sobral B.W."/>
            <person name="Xu Y."/>
            <person name="Huang S."/>
            <person name="Fei Z."/>
        </authorList>
    </citation>
    <scope>NUCLEOTIDE SEQUENCE [LARGE SCALE GENOMIC DNA]</scope>
    <source>
        <strain evidence="10">cv. 9930</strain>
    </source>
</reference>
<evidence type="ECO:0000313" key="10">
    <source>
        <dbReference type="Proteomes" id="UP000029981"/>
    </source>
</evidence>
<organism evidence="9 10">
    <name type="scientific">Cucumis sativus</name>
    <name type="common">Cucumber</name>
    <dbReference type="NCBI Taxonomy" id="3659"/>
    <lineage>
        <taxon>Eukaryota</taxon>
        <taxon>Viridiplantae</taxon>
        <taxon>Streptophyta</taxon>
        <taxon>Embryophyta</taxon>
        <taxon>Tracheophyta</taxon>
        <taxon>Spermatophyta</taxon>
        <taxon>Magnoliopsida</taxon>
        <taxon>eudicotyledons</taxon>
        <taxon>Gunneridae</taxon>
        <taxon>Pentapetalae</taxon>
        <taxon>rosids</taxon>
        <taxon>fabids</taxon>
        <taxon>Cucurbitales</taxon>
        <taxon>Cucurbitaceae</taxon>
        <taxon>Benincaseae</taxon>
        <taxon>Cucumis</taxon>
    </lineage>
</organism>
<proteinExistence type="inferred from homology"/>
<dbReference type="Gramene" id="KGN44641">
    <property type="protein sequence ID" value="KGN44641"/>
    <property type="gene ID" value="Csa_7G353520"/>
</dbReference>
<dbReference type="GO" id="GO:0005975">
    <property type="term" value="P:carbohydrate metabolic process"/>
    <property type="evidence" value="ECO:0007669"/>
    <property type="project" value="InterPro"/>
</dbReference>
<dbReference type="OMA" id="CMQESNW"/>
<dbReference type="STRING" id="3659.A0A0A0KA01"/>
<evidence type="ECO:0000256" key="7">
    <source>
        <dbReference type="ARBA" id="ARBA00023316"/>
    </source>
</evidence>
<evidence type="ECO:0008006" key="11">
    <source>
        <dbReference type="Google" id="ProtNLM"/>
    </source>
</evidence>
<evidence type="ECO:0000256" key="2">
    <source>
        <dbReference type="ARBA" id="ARBA00008834"/>
    </source>
</evidence>
<dbReference type="InterPro" id="IPR012334">
    <property type="entry name" value="Pectin_lyas_fold"/>
</dbReference>
<keyword evidence="6 8" id="KW-0326">Glycosidase</keyword>
<comment type="similarity">
    <text evidence="2 8">Belongs to the glycosyl hydrolase 28 family.</text>
</comment>
<dbReference type="eggNOG" id="ENOG502QV2R">
    <property type="taxonomic scope" value="Eukaryota"/>
</dbReference>
<evidence type="ECO:0000256" key="6">
    <source>
        <dbReference type="ARBA" id="ARBA00023295"/>
    </source>
</evidence>
<keyword evidence="3" id="KW-0134">Cell wall</keyword>
<dbReference type="GO" id="GO:0004650">
    <property type="term" value="F:polygalacturonase activity"/>
    <property type="evidence" value="ECO:0007669"/>
    <property type="project" value="InterPro"/>
</dbReference>
<dbReference type="SUPFAM" id="SSF51126">
    <property type="entry name" value="Pectin lyase-like"/>
    <property type="match status" value="1"/>
</dbReference>
<dbReference type="EMBL" id="CM002928">
    <property type="protein sequence ID" value="KGN44641.1"/>
    <property type="molecule type" value="Genomic_DNA"/>
</dbReference>
<keyword evidence="4" id="KW-0964">Secreted</keyword>
<evidence type="ECO:0000256" key="4">
    <source>
        <dbReference type="ARBA" id="ARBA00022525"/>
    </source>
</evidence>
<keyword evidence="10" id="KW-1185">Reference proteome</keyword>
<reference evidence="9 10" key="4">
    <citation type="journal article" date="2011" name="BMC Genomics">
        <title>RNA-Seq improves annotation of protein-coding genes in the cucumber genome.</title>
        <authorList>
            <person name="Li Z."/>
            <person name="Zhang Z."/>
            <person name="Yan P."/>
            <person name="Huang S."/>
            <person name="Fei Z."/>
            <person name="Lin K."/>
        </authorList>
    </citation>
    <scope>NUCLEOTIDE SEQUENCE [LARGE SCALE GENOMIC DNA]</scope>
    <source>
        <strain evidence="10">cv. 9930</strain>
    </source>
</reference>
<protein>
    <recommendedName>
        <fullName evidence="11">Polygalacturonase</fullName>
    </recommendedName>
</protein>
<sequence length="82" mass="8926">MCMQESNWKVSNVQFKNIRGTSTTNVAVLLECSKLFPCEGVELRDINLSYGGTNLRNTTIVSSCSNAKIATFGVQNPPPCVV</sequence>
<dbReference type="InterPro" id="IPR000743">
    <property type="entry name" value="Glyco_hydro_28"/>
</dbReference>
<keyword evidence="7" id="KW-0961">Cell wall biogenesis/degradation</keyword>